<dbReference type="Pfam" id="PF05013">
    <property type="entry name" value="FGase"/>
    <property type="match status" value="1"/>
</dbReference>
<dbReference type="NCBIfam" id="TIGR02017">
    <property type="entry name" value="hutG_amidohyd"/>
    <property type="match status" value="1"/>
</dbReference>
<dbReference type="InterPro" id="IPR007709">
    <property type="entry name" value="N-FG_amidohydro"/>
</dbReference>
<reference evidence="1 2" key="1">
    <citation type="journal article" date="2012" name="BMC Genomics">
        <title>Comparative genomics of the classical Bordetella subspecies: the evolution and exchange of virulence-associated diversity amongst closely related pathogens.</title>
        <authorList>
            <person name="Park J."/>
            <person name="Zhang Y."/>
            <person name="Buboltz A.M."/>
            <person name="Zhang X."/>
            <person name="Schuster S.C."/>
            <person name="Ahuja U."/>
            <person name="Liu M."/>
            <person name="Miller J.F."/>
            <person name="Sebaihia M."/>
            <person name="Bentley S.D."/>
            <person name="Parkhill J."/>
            <person name="Harvill E.T."/>
        </authorList>
    </citation>
    <scope>NUCLEOTIDE SEQUENCE [LARGE SCALE GENOMIC DNA]</scope>
    <source>
        <strain evidence="1 2">253</strain>
    </source>
</reference>
<dbReference type="Gene3D" id="3.40.630.40">
    <property type="entry name" value="Zn-dependent exopeptidases"/>
    <property type="match status" value="1"/>
</dbReference>
<organism evidence="1 2">
    <name type="scientific">Bordetella bronchiseptica 253</name>
    <dbReference type="NCBI Taxonomy" id="568707"/>
    <lineage>
        <taxon>Bacteria</taxon>
        <taxon>Pseudomonadati</taxon>
        <taxon>Pseudomonadota</taxon>
        <taxon>Betaproteobacteria</taxon>
        <taxon>Burkholderiales</taxon>
        <taxon>Alcaligenaceae</taxon>
        <taxon>Bordetella</taxon>
    </lineage>
</organism>
<evidence type="ECO:0008006" key="3">
    <source>
        <dbReference type="Google" id="ProtNLM"/>
    </source>
</evidence>
<dbReference type="OrthoDB" id="8716700at2"/>
<accession>A0A0C6P7G3</accession>
<proteinExistence type="predicted"/>
<dbReference type="SUPFAM" id="SSF53187">
    <property type="entry name" value="Zn-dependent exopeptidases"/>
    <property type="match status" value="1"/>
</dbReference>
<gene>
    <name evidence="1" type="ORF">BN112_2155</name>
</gene>
<protein>
    <recommendedName>
        <fullName evidence="3">N-formylglutamate deformylase</fullName>
    </recommendedName>
</protein>
<dbReference type="Proteomes" id="UP000007564">
    <property type="component" value="Chromosome"/>
</dbReference>
<name>A0A0C6P7G3_BORBO</name>
<dbReference type="AlphaFoldDB" id="A0A0C6P7G3"/>
<evidence type="ECO:0000313" key="1">
    <source>
        <dbReference type="EMBL" id="CCJ54072.1"/>
    </source>
</evidence>
<evidence type="ECO:0000313" key="2">
    <source>
        <dbReference type="Proteomes" id="UP000007564"/>
    </source>
</evidence>
<sequence length="263" mass="28904">MSTLYTLTRGDAPLVVNIPHVGTWVPAELRPLMQAEALGVPDTDWHVDRLYDFVRARGVTLMAATHSRYVIDLNRDPGGGVLYPGASNTELCPTTRFDGGPVWRDEAAGHPLLDVAARRRQYFDPYHAQLAAELARVQARHGYAVLLDGHSIISHCARFFDGKLPDLNLGTADGASCPPGLQQAAAQALQADGFTTAVNGRFKGGWITRHYGRPAEGYHALQLEMSLSAYMTEQAPFHWQPERAEPLRQVLETLVAALLAWRA</sequence>
<dbReference type="EMBL" id="HE965806">
    <property type="protein sequence ID" value="CCJ54072.1"/>
    <property type="molecule type" value="Genomic_DNA"/>
</dbReference>
<dbReference type="InterPro" id="IPR010247">
    <property type="entry name" value="HutG_amidohyd"/>
</dbReference>
<dbReference type="KEGG" id="bbh:BN112_2155"/>
<dbReference type="HOGENOM" id="CLU_069318_0_0_4"/>
<dbReference type="RefSeq" id="WP_010926125.1">
    <property type="nucleotide sequence ID" value="NC_019382.1"/>
</dbReference>